<dbReference type="Gene3D" id="3.90.1530.10">
    <property type="entry name" value="Conserved hypothetical protein from pyrococcus furiosus pfu- 392566-001, ParB domain"/>
    <property type="match status" value="1"/>
</dbReference>
<name>A0A1G1UXJ5_9BACT</name>
<dbReference type="AlphaFoldDB" id="A0A1G1UXJ5"/>
<sequence>MPARGTPDTRTLLDKGDELPEMVNLNNIAGGNYINPDHEAPGTFLNQINRGKSFLFDLTQSIAKGEKDIAGAQPIRLAKINGEYFVTEDGHHRVSALKALGVPFAPMLVTHYKSKA</sequence>
<protein>
    <recommendedName>
        <fullName evidence="3">ParB/Sulfiredoxin domain-containing protein</fullName>
    </recommendedName>
</protein>
<evidence type="ECO:0008006" key="3">
    <source>
        <dbReference type="Google" id="ProtNLM"/>
    </source>
</evidence>
<dbReference type="Proteomes" id="UP000177967">
    <property type="component" value="Unassembled WGS sequence"/>
</dbReference>
<organism evidence="1 2">
    <name type="scientific">Candidatus Blackburnbacteria bacterium RIFCSPHIGHO2_01_FULL_43_15b</name>
    <dbReference type="NCBI Taxonomy" id="1797513"/>
    <lineage>
        <taxon>Bacteria</taxon>
        <taxon>Candidatus Blackburniibacteriota</taxon>
    </lineage>
</organism>
<dbReference type="EMBL" id="MHBW01000035">
    <property type="protein sequence ID" value="OGY07820.1"/>
    <property type="molecule type" value="Genomic_DNA"/>
</dbReference>
<accession>A0A1G1UXJ5</accession>
<evidence type="ECO:0000313" key="1">
    <source>
        <dbReference type="EMBL" id="OGY07820.1"/>
    </source>
</evidence>
<gene>
    <name evidence="1" type="ORF">A2782_01615</name>
</gene>
<evidence type="ECO:0000313" key="2">
    <source>
        <dbReference type="Proteomes" id="UP000177967"/>
    </source>
</evidence>
<dbReference type="InterPro" id="IPR036086">
    <property type="entry name" value="ParB/Sulfiredoxin_sf"/>
</dbReference>
<comment type="caution">
    <text evidence="1">The sequence shown here is derived from an EMBL/GenBank/DDBJ whole genome shotgun (WGS) entry which is preliminary data.</text>
</comment>
<dbReference type="SUPFAM" id="SSF110849">
    <property type="entry name" value="ParB/Sulfiredoxin"/>
    <property type="match status" value="1"/>
</dbReference>
<reference evidence="1 2" key="1">
    <citation type="journal article" date="2016" name="Nat. Commun.">
        <title>Thousands of microbial genomes shed light on interconnected biogeochemical processes in an aquifer system.</title>
        <authorList>
            <person name="Anantharaman K."/>
            <person name="Brown C.T."/>
            <person name="Hug L.A."/>
            <person name="Sharon I."/>
            <person name="Castelle C.J."/>
            <person name="Probst A.J."/>
            <person name="Thomas B.C."/>
            <person name="Singh A."/>
            <person name="Wilkins M.J."/>
            <person name="Karaoz U."/>
            <person name="Brodie E.L."/>
            <person name="Williams K.H."/>
            <person name="Hubbard S.S."/>
            <person name="Banfield J.F."/>
        </authorList>
    </citation>
    <scope>NUCLEOTIDE SEQUENCE [LARGE SCALE GENOMIC DNA]</scope>
</reference>
<proteinExistence type="predicted"/>